<dbReference type="PRINTS" id="PR01217">
    <property type="entry name" value="PRICHEXTENSN"/>
</dbReference>
<name>A0A4Y9Z0M7_9AGAM</name>
<evidence type="ECO:0000256" key="1">
    <source>
        <dbReference type="SAM" id="MobiDB-lite"/>
    </source>
</evidence>
<organism evidence="2 3">
    <name type="scientific">Dentipellis fragilis</name>
    <dbReference type="NCBI Taxonomy" id="205917"/>
    <lineage>
        <taxon>Eukaryota</taxon>
        <taxon>Fungi</taxon>
        <taxon>Dikarya</taxon>
        <taxon>Basidiomycota</taxon>
        <taxon>Agaricomycotina</taxon>
        <taxon>Agaricomycetes</taxon>
        <taxon>Russulales</taxon>
        <taxon>Hericiaceae</taxon>
        <taxon>Dentipellis</taxon>
    </lineage>
</organism>
<dbReference type="AlphaFoldDB" id="A0A4Y9Z0M7"/>
<evidence type="ECO:0000313" key="3">
    <source>
        <dbReference type="Proteomes" id="UP000298327"/>
    </source>
</evidence>
<dbReference type="STRING" id="205917.A0A4Y9Z0M7"/>
<sequence length="589" mass="63674">MTCSSPSIFPALADVPRSFHQTIARQTKLLYSSEITTLRQDACRKNKGDEHQRLCFSRISQTLFRKNAVASPHKYGRTFISTFWDVYTSYASDMDLDYVMDSSDNEETNAIPASSQLTGSQWIARAHEAQLASDTASVQWQNSQTPIPALNALISQASKPVSRRPRKSLADHHDLPPVPLFSDTASTSRPASASTSRKASTSAVDSNAREKMRHKEKQGDKDQRKSRRSLDSASIRPRRHEVRADGRVSKARGMVKGTDFESQSRESKDRQVELMDQTNFELESHISRYQDMSGPSFDRSALSVATMSSGDASSMDVDSPNLPRIDTSGDWSISRAQPSAVSTSDGSLSASTSTTPTAASSRSQSAVTHGSSSSLVHSGRSSTLMRTTSAPQTRSTPSESSKPDQSASSAPSSQMSRTAPHLHPQISRISSQNSNLPPPPKRSVPRAPSPPAPASTPSPPSPVMPVQPIPLPLPRASQRPPPLGMRRVIGTTNSGFTPSQTLPTRQRPFKPPLARPRVNPAPASKGTDAAPPAKATPGRLPTPRSSPPAPAMSKQRRVPSPPPPAEADSSYGELSFDIDLLDAEMQKYD</sequence>
<feature type="region of interest" description="Disordered" evidence="1">
    <location>
        <begin position="310"/>
        <end position="589"/>
    </location>
</feature>
<comment type="caution">
    <text evidence="2">The sequence shown here is derived from an EMBL/GenBank/DDBJ whole genome shotgun (WGS) entry which is preliminary data.</text>
</comment>
<protein>
    <submittedName>
        <fullName evidence="2">Uncharacterized protein</fullName>
    </submittedName>
</protein>
<dbReference type="Proteomes" id="UP000298327">
    <property type="component" value="Unassembled WGS sequence"/>
</dbReference>
<reference evidence="2 3" key="1">
    <citation type="submission" date="2019-02" db="EMBL/GenBank/DDBJ databases">
        <title>Genome sequencing of the rare red list fungi Dentipellis fragilis.</title>
        <authorList>
            <person name="Buettner E."/>
            <person name="Kellner H."/>
        </authorList>
    </citation>
    <scope>NUCLEOTIDE SEQUENCE [LARGE SCALE GENOMIC DNA]</scope>
    <source>
        <strain evidence="2 3">DSM 105465</strain>
    </source>
</reference>
<proteinExistence type="predicted"/>
<feature type="compositionally biased region" description="Pro residues" evidence="1">
    <location>
        <begin position="436"/>
        <end position="483"/>
    </location>
</feature>
<feature type="compositionally biased region" description="Low complexity" evidence="1">
    <location>
        <begin position="182"/>
        <end position="203"/>
    </location>
</feature>
<keyword evidence="3" id="KW-1185">Reference proteome</keyword>
<accession>A0A4Y9Z0M7</accession>
<dbReference type="EMBL" id="SEOQ01000172">
    <property type="protein sequence ID" value="TFY68092.1"/>
    <property type="molecule type" value="Genomic_DNA"/>
</dbReference>
<feature type="compositionally biased region" description="Polar residues" evidence="1">
    <location>
        <begin position="490"/>
        <end position="504"/>
    </location>
</feature>
<evidence type="ECO:0000313" key="2">
    <source>
        <dbReference type="EMBL" id="TFY68092.1"/>
    </source>
</evidence>
<feature type="compositionally biased region" description="Basic and acidic residues" evidence="1">
    <location>
        <begin position="258"/>
        <end position="270"/>
    </location>
</feature>
<feature type="compositionally biased region" description="Polar residues" evidence="1">
    <location>
        <begin position="385"/>
        <end position="396"/>
    </location>
</feature>
<feature type="compositionally biased region" description="Low complexity" evidence="1">
    <location>
        <begin position="397"/>
        <end position="416"/>
    </location>
</feature>
<feature type="region of interest" description="Disordered" evidence="1">
    <location>
        <begin position="157"/>
        <end position="270"/>
    </location>
</feature>
<feature type="compositionally biased region" description="Low complexity" evidence="1">
    <location>
        <begin position="339"/>
        <end position="384"/>
    </location>
</feature>
<dbReference type="OrthoDB" id="3271218at2759"/>
<gene>
    <name evidence="2" type="ORF">EVG20_g3691</name>
</gene>